<evidence type="ECO:0000256" key="1">
    <source>
        <dbReference type="ARBA" id="ARBA00022857"/>
    </source>
</evidence>
<dbReference type="EMBL" id="CP058214">
    <property type="protein sequence ID" value="QPC45255.1"/>
    <property type="molecule type" value="Genomic_DNA"/>
</dbReference>
<dbReference type="GO" id="GO:0016651">
    <property type="term" value="F:oxidoreductase activity, acting on NAD(P)H"/>
    <property type="evidence" value="ECO:0007669"/>
    <property type="project" value="TreeGrafter"/>
</dbReference>
<dbReference type="InterPro" id="IPR036291">
    <property type="entry name" value="NAD(P)-bd_dom_sf"/>
</dbReference>
<dbReference type="KEGG" id="kmn:HW532_08740"/>
<sequence length="324" mass="34996">MTMRAFVVHAPGGPEALRLETRPVPSVGHGQVRIRVRAFGINRAEIMTRKGLSPAVAFPRILGIEAVGTVDACPSGRLDRDDIVATAMGGMGRTFDGSYAEYLVVPEEQVQTVHTALPWSTLAALPEMVQTAYGALFRGLRILPGATILIRGGTSSVGLMAGTLARRHGCTVISTTRNKTRSDFLKQYGARHVVIDEGNVADDVRSLIPDGVDNVLDLVGTPTMADNFDALKPSGLLCLAGILSGQWALRDFSPMFDIPTDKRLTAYVGDAQDFMRTPLQEIVNLIERGLLDIPIGETVPFENTPDAHRAIEANTTPGKWVVWL</sequence>
<evidence type="ECO:0000313" key="4">
    <source>
        <dbReference type="EMBL" id="QPC45255.1"/>
    </source>
</evidence>
<proteinExistence type="predicted"/>
<feature type="domain" description="Enoyl reductase (ER)" evidence="3">
    <location>
        <begin position="12"/>
        <end position="322"/>
    </location>
</feature>
<dbReference type="Pfam" id="PF13602">
    <property type="entry name" value="ADH_zinc_N_2"/>
    <property type="match status" value="1"/>
</dbReference>
<dbReference type="Gene3D" id="3.40.50.720">
    <property type="entry name" value="NAD(P)-binding Rossmann-like Domain"/>
    <property type="match status" value="1"/>
</dbReference>
<name>A0A7S8HE25_9HYPH</name>
<evidence type="ECO:0000313" key="5">
    <source>
        <dbReference type="Proteomes" id="UP000593594"/>
    </source>
</evidence>
<dbReference type="InterPro" id="IPR011032">
    <property type="entry name" value="GroES-like_sf"/>
</dbReference>
<dbReference type="InterPro" id="IPR020843">
    <property type="entry name" value="ER"/>
</dbReference>
<keyword evidence="1" id="KW-0521">NADP</keyword>
<protein>
    <submittedName>
        <fullName evidence="4">Zinc-binding dehydrogenase</fullName>
    </submittedName>
</protein>
<dbReference type="GO" id="GO:0070402">
    <property type="term" value="F:NADPH binding"/>
    <property type="evidence" value="ECO:0007669"/>
    <property type="project" value="TreeGrafter"/>
</dbReference>
<dbReference type="InterPro" id="IPR013154">
    <property type="entry name" value="ADH-like_N"/>
</dbReference>
<dbReference type="SMART" id="SM00829">
    <property type="entry name" value="PKS_ER"/>
    <property type="match status" value="1"/>
</dbReference>
<dbReference type="Gene3D" id="3.90.180.10">
    <property type="entry name" value="Medium-chain alcohol dehydrogenases, catalytic domain"/>
    <property type="match status" value="1"/>
</dbReference>
<dbReference type="PANTHER" id="PTHR48106">
    <property type="entry name" value="QUINONE OXIDOREDUCTASE PIG3-RELATED"/>
    <property type="match status" value="1"/>
</dbReference>
<dbReference type="AlphaFoldDB" id="A0A7S8HE25"/>
<keyword evidence="5" id="KW-1185">Reference proteome</keyword>
<dbReference type="SUPFAM" id="SSF51735">
    <property type="entry name" value="NAD(P)-binding Rossmann-fold domains"/>
    <property type="match status" value="1"/>
</dbReference>
<dbReference type="Proteomes" id="UP000593594">
    <property type="component" value="Chromosome"/>
</dbReference>
<evidence type="ECO:0000259" key="3">
    <source>
        <dbReference type="SMART" id="SM00829"/>
    </source>
</evidence>
<dbReference type="Pfam" id="PF08240">
    <property type="entry name" value="ADH_N"/>
    <property type="match status" value="1"/>
</dbReference>
<dbReference type="PANTHER" id="PTHR48106:SF18">
    <property type="entry name" value="QUINONE OXIDOREDUCTASE PIG3"/>
    <property type="match status" value="1"/>
</dbReference>
<dbReference type="SUPFAM" id="SSF50129">
    <property type="entry name" value="GroES-like"/>
    <property type="match status" value="1"/>
</dbReference>
<evidence type="ECO:0000256" key="2">
    <source>
        <dbReference type="ARBA" id="ARBA00023002"/>
    </source>
</evidence>
<accession>A0A7S8HE25</accession>
<organism evidence="4 5">
    <name type="scientific">Kaustia mangrovi</name>
    <dbReference type="NCBI Taxonomy" id="2593653"/>
    <lineage>
        <taxon>Bacteria</taxon>
        <taxon>Pseudomonadati</taxon>
        <taxon>Pseudomonadota</taxon>
        <taxon>Alphaproteobacteria</taxon>
        <taxon>Hyphomicrobiales</taxon>
        <taxon>Parvibaculaceae</taxon>
        <taxon>Kaustia</taxon>
    </lineage>
</organism>
<gene>
    <name evidence="4" type="ORF">HW532_08740</name>
</gene>
<keyword evidence="2" id="KW-0560">Oxidoreductase</keyword>
<reference evidence="4 5" key="1">
    <citation type="submission" date="2020-06" db="EMBL/GenBank/DDBJ databases">
        <title>Genome sequence of 2 isolates from Red Sea Mangroves.</title>
        <authorList>
            <person name="Sefrji F."/>
            <person name="Michoud G."/>
            <person name="Merlino G."/>
            <person name="Daffonchio D."/>
        </authorList>
    </citation>
    <scope>NUCLEOTIDE SEQUENCE [LARGE SCALE GENOMIC DNA]</scope>
    <source>
        <strain evidence="4 5">R1DC25</strain>
    </source>
</reference>